<dbReference type="PANTHER" id="PTHR10900">
    <property type="entry name" value="PERIOSTIN-RELATED"/>
    <property type="match status" value="1"/>
</dbReference>
<dbReference type="OrthoDB" id="286301at2759"/>
<dbReference type="STRING" id="48709.A0A1D2MS89"/>
<dbReference type="GO" id="GO:0031012">
    <property type="term" value="C:extracellular matrix"/>
    <property type="evidence" value="ECO:0007669"/>
    <property type="project" value="TreeGrafter"/>
</dbReference>
<feature type="domain" description="FAS1" evidence="2">
    <location>
        <begin position="93"/>
        <end position="227"/>
    </location>
</feature>
<dbReference type="InterPro" id="IPR000782">
    <property type="entry name" value="FAS1_domain"/>
</dbReference>
<gene>
    <name evidence="3" type="ORF">Ocin01_10883</name>
</gene>
<dbReference type="GO" id="GO:0050839">
    <property type="term" value="F:cell adhesion molecule binding"/>
    <property type="evidence" value="ECO:0007669"/>
    <property type="project" value="TreeGrafter"/>
</dbReference>
<dbReference type="GO" id="GO:0030198">
    <property type="term" value="P:extracellular matrix organization"/>
    <property type="evidence" value="ECO:0007669"/>
    <property type="project" value="TreeGrafter"/>
</dbReference>
<feature type="signal peptide" evidence="1">
    <location>
        <begin position="1"/>
        <end position="19"/>
    </location>
</feature>
<dbReference type="SMART" id="SM00554">
    <property type="entry name" value="FAS1"/>
    <property type="match status" value="4"/>
</dbReference>
<feature type="domain" description="FAS1" evidence="2">
    <location>
        <begin position="234"/>
        <end position="365"/>
    </location>
</feature>
<dbReference type="PROSITE" id="PS50213">
    <property type="entry name" value="FAS1"/>
    <property type="match status" value="4"/>
</dbReference>
<accession>A0A1D2MS89</accession>
<proteinExistence type="predicted"/>
<comment type="caution">
    <text evidence="3">The sequence shown here is derived from an EMBL/GenBank/DDBJ whole genome shotgun (WGS) entry which is preliminary data.</text>
</comment>
<dbReference type="InterPro" id="IPR036378">
    <property type="entry name" value="FAS1_dom_sf"/>
</dbReference>
<dbReference type="Pfam" id="PF02469">
    <property type="entry name" value="Fasciclin"/>
    <property type="match status" value="4"/>
</dbReference>
<dbReference type="Proteomes" id="UP000094527">
    <property type="component" value="Unassembled WGS sequence"/>
</dbReference>
<dbReference type="EMBL" id="LJIJ01000619">
    <property type="protein sequence ID" value="ODM95792.1"/>
    <property type="molecule type" value="Genomic_DNA"/>
</dbReference>
<dbReference type="InterPro" id="IPR050904">
    <property type="entry name" value="Adhesion/Biosynth-related"/>
</dbReference>
<sequence>MLPKLVALLLGICVVLSYGKAPRVPWWQLKVAKSQGPNACIVEEVPELNKKYWTECKYWPVRKVCGKDTLIRYECCEGFKQLPDEEGCTGVKPLKNVLETARELGAKKFVKYLEDSGLAEELSRPGTFTLFAPFDHAFDGYLGTQISMKIQSFRNSGDNPVLRYHIANTKLPSKDFSGNVELESQYEGRKLRISKYSTGMEAVNCVLISRKDQEANNGIVHMIDSALDPTLLIPRDVAQVVVEDGRFARMSQAMQRCGFMDRLRESSRAFTVLAPSDEAFLKIPPARFEKMVQDRDSCVALLENHVIPHAMCMPVITEEYRAKSIGPARIAFDCDARGNTVENKRLSGELILGNNGVVYMLDDVLIPDRARTLLELAETRHLQTFVQLIRIAGLDDLLNDFGNYTLFAPSEEALYAIDKEILNSARTNRDLARKLVLYHALPGKIMSNSIIHNQNIVTLDNENSVRLVVYRKSYGLEDALIEQSDIEGMNGVLHIIDKVIFPATESAGDILRKSSNYSMFLHAMEQVLESDPQAIDLRRGQATSHYTFLVPSDDAFRAIGAARLRRLQTDTAYMTKESCGCMKIICVFIFNPQKNYEANTIKSVIKNHVSQSMMASQAFRPNLTYEVPTRQNALGLCKRNGKLTVNKEANVVKQDIVSSNGIIHIIDKLLLPED</sequence>
<protein>
    <submittedName>
        <fullName evidence="3">Transforming growth factor-beta-induced protein ig-h3</fullName>
    </submittedName>
</protein>
<evidence type="ECO:0000313" key="4">
    <source>
        <dbReference type="Proteomes" id="UP000094527"/>
    </source>
</evidence>
<evidence type="ECO:0000259" key="2">
    <source>
        <dbReference type="PROSITE" id="PS50213"/>
    </source>
</evidence>
<evidence type="ECO:0000256" key="1">
    <source>
        <dbReference type="SAM" id="SignalP"/>
    </source>
</evidence>
<dbReference type="FunFam" id="2.30.180.10:FF:000032">
    <property type="entry name" value="Fasciclin domain-containing protein, putative"/>
    <property type="match status" value="1"/>
</dbReference>
<keyword evidence="1" id="KW-0732">Signal</keyword>
<dbReference type="AlphaFoldDB" id="A0A1D2MS89"/>
<reference evidence="3 4" key="1">
    <citation type="journal article" date="2016" name="Genome Biol. Evol.">
        <title>Gene Family Evolution Reflects Adaptation to Soil Environmental Stressors in the Genome of the Collembolan Orchesella cincta.</title>
        <authorList>
            <person name="Faddeeva-Vakhrusheva A."/>
            <person name="Derks M.F."/>
            <person name="Anvar S.Y."/>
            <person name="Agamennone V."/>
            <person name="Suring W."/>
            <person name="Smit S."/>
            <person name="van Straalen N.M."/>
            <person name="Roelofs D."/>
        </authorList>
    </citation>
    <scope>NUCLEOTIDE SEQUENCE [LARGE SCALE GENOMIC DNA]</scope>
    <source>
        <tissue evidence="3">Mixed pool</tissue>
    </source>
</reference>
<feature type="domain" description="FAS1" evidence="2">
    <location>
        <begin position="504"/>
        <end position="670"/>
    </location>
</feature>
<keyword evidence="4" id="KW-1185">Reference proteome</keyword>
<dbReference type="SUPFAM" id="SSF82153">
    <property type="entry name" value="FAS1 domain"/>
    <property type="match status" value="4"/>
</dbReference>
<organism evidence="3 4">
    <name type="scientific">Orchesella cincta</name>
    <name type="common">Springtail</name>
    <name type="synonym">Podura cincta</name>
    <dbReference type="NCBI Taxonomy" id="48709"/>
    <lineage>
        <taxon>Eukaryota</taxon>
        <taxon>Metazoa</taxon>
        <taxon>Ecdysozoa</taxon>
        <taxon>Arthropoda</taxon>
        <taxon>Hexapoda</taxon>
        <taxon>Collembola</taxon>
        <taxon>Entomobryomorpha</taxon>
        <taxon>Entomobryoidea</taxon>
        <taxon>Orchesellidae</taxon>
        <taxon>Orchesellinae</taxon>
        <taxon>Orchesella</taxon>
    </lineage>
</organism>
<dbReference type="OMA" id="NCHRIIR"/>
<dbReference type="PANTHER" id="PTHR10900:SF114">
    <property type="entry name" value="FAS1 DOMAIN-CONTAINING PROTEIN"/>
    <property type="match status" value="1"/>
</dbReference>
<dbReference type="Gene3D" id="2.30.180.10">
    <property type="entry name" value="FAS1 domain"/>
    <property type="match status" value="4"/>
</dbReference>
<name>A0A1D2MS89_ORCCI</name>
<feature type="chain" id="PRO_5008904458" evidence="1">
    <location>
        <begin position="20"/>
        <end position="674"/>
    </location>
</feature>
<dbReference type="GO" id="GO:0005615">
    <property type="term" value="C:extracellular space"/>
    <property type="evidence" value="ECO:0007669"/>
    <property type="project" value="TreeGrafter"/>
</dbReference>
<evidence type="ECO:0000313" key="3">
    <source>
        <dbReference type="EMBL" id="ODM95792.1"/>
    </source>
</evidence>
<feature type="domain" description="FAS1" evidence="2">
    <location>
        <begin position="369"/>
        <end position="500"/>
    </location>
</feature>
<dbReference type="GO" id="GO:0007155">
    <property type="term" value="P:cell adhesion"/>
    <property type="evidence" value="ECO:0007669"/>
    <property type="project" value="TreeGrafter"/>
</dbReference>